<evidence type="ECO:0000256" key="1">
    <source>
        <dbReference type="ARBA" id="ARBA00023054"/>
    </source>
</evidence>
<organism evidence="3 4">
    <name type="scientific">Chiloscyllium punctatum</name>
    <name type="common">Brownbanded bambooshark</name>
    <name type="synonym">Hemiscyllium punctatum</name>
    <dbReference type="NCBI Taxonomy" id="137246"/>
    <lineage>
        <taxon>Eukaryota</taxon>
        <taxon>Metazoa</taxon>
        <taxon>Chordata</taxon>
        <taxon>Craniata</taxon>
        <taxon>Vertebrata</taxon>
        <taxon>Chondrichthyes</taxon>
        <taxon>Elasmobranchii</taxon>
        <taxon>Galeomorphii</taxon>
        <taxon>Galeoidea</taxon>
        <taxon>Orectolobiformes</taxon>
        <taxon>Hemiscylliidae</taxon>
        <taxon>Chiloscyllium</taxon>
    </lineage>
</organism>
<evidence type="ECO:0000313" key="3">
    <source>
        <dbReference type="EMBL" id="GCC29757.1"/>
    </source>
</evidence>
<keyword evidence="1" id="KW-0175">Coiled coil</keyword>
<keyword evidence="4" id="KW-1185">Reference proteome</keyword>
<dbReference type="Pfam" id="PF10211">
    <property type="entry name" value="Ax_dynein_light"/>
    <property type="match status" value="1"/>
</dbReference>
<dbReference type="PANTHER" id="PTHR23052">
    <property type="entry name" value="AXONEMAL DYNEIN LIGHT CHAIN DOMAIN-CONTAINING PROTEIN 1"/>
    <property type="match status" value="1"/>
</dbReference>
<sequence>MSDSVHEVPSDAVLTGMPKPDVDGNELNSNVCKYLKEQSEPTPTSEQMLNRSACIGDGKKDPGSNKSYTDICMLVKEQTEVRKLEDNPQVIDQLPPASLQNDFIPEEILLALKTVTNTCCRDESIRPQMKSKIQKDHKSLQIHGIRPTDRVWHHPVRRKKFKYLIDQPVQLAQAGRDISFLCDAVYSQCSEESVPPVSVTMDKSAVRAQLEKQPVIKQFEVPESLIPDEYHIVKNKGVLGLEYYEDKYTTLLQDHEKKLRVFPSMKPSGRVEAIQLSQVMDSMLEKVGFNDDNEQQNKGETQMHHLLDLVKKEQDIYNIVFHELIRQISVDCAERGELLAKIRERYVNLLDYIPRHLNNMHNEIMMQRVLDKQLIVELFVFQNAVEKLNSELGELRERDHKVAKTVEKTQTDLSDALIDAQKNANLLDEYHQLYELQRKRLISQVNALTQEKDWWSEAAYSLALKVIEEQDLKLVHDLQVSEKLWVKVAQHFATVLGTKDAEDQTRLQQITAQWRKLMTKFSKILEAAENSSYEKREQVLLGFKKWHKYFSDIILSPPGIKSISREKLLLLRSDMKYFHEMITQDYTRYEGSLFLTTQEDLLDAEQLQNEWTDLTLILFERHRWSDNDKMPEETKMEELNNSAKELSQLYTIMLTGDNGTAWSIMKLQDQLESYRVKFDYANMEDVGSIEFDLLKLHEQLPTLIKLLEDAMDLAAFSQTEEEKKNKCSVSRHLGEVTQKMQDWLLELFKMITHMDTKLTKQIVIIQSAMSHLLVNLLLQMVHDPVANIRKKYFKHLAYPDSPAKLEEKALMVASRLNILSTQMYNWCRDIVEELVKQRSAKHLEDPDNELKELEKLKVESTEWINICELLLSEIKQQPVHLLSSRQDDIQSQINLTRDLCAACLRGSPTEILGMSDSDLSVLIPGETESDDGPKTIASFQMPGVHIISDTSVTEESLSLSKSRSPQETEGTKDVEDQSPGMVESQLSHSYEKSILKFIGDDTNIHERDLKETPVPLLKVGIEAVVPKNPKSKKAFEALTAMGILQQQLIETEQRAMYAEERATFLDESLHEALDKIKDLTLQLKAEESKEQIPKPEKSVFPTRTVSARSVVKVATPTSTNPKSSKSSKTKPKK</sequence>
<dbReference type="STRING" id="137246.A0A401SH64"/>
<feature type="compositionally biased region" description="Basic and acidic residues" evidence="2">
    <location>
        <begin position="964"/>
        <end position="975"/>
    </location>
</feature>
<accession>A0A401SH64</accession>
<reference evidence="3 4" key="1">
    <citation type="journal article" date="2018" name="Nat. Ecol. Evol.">
        <title>Shark genomes provide insights into elasmobranch evolution and the origin of vertebrates.</title>
        <authorList>
            <person name="Hara Y"/>
            <person name="Yamaguchi K"/>
            <person name="Onimaru K"/>
            <person name="Kadota M"/>
            <person name="Koyanagi M"/>
            <person name="Keeley SD"/>
            <person name="Tatsumi K"/>
            <person name="Tanaka K"/>
            <person name="Motone F"/>
            <person name="Kageyama Y"/>
            <person name="Nozu R"/>
            <person name="Adachi N"/>
            <person name="Nishimura O"/>
            <person name="Nakagawa R"/>
            <person name="Tanegashima C"/>
            <person name="Kiyatake I"/>
            <person name="Matsumoto R"/>
            <person name="Murakumo K"/>
            <person name="Nishida K"/>
            <person name="Terakita A"/>
            <person name="Kuratani S"/>
            <person name="Sato K"/>
            <person name="Hyodo S Kuraku.S."/>
        </authorList>
    </citation>
    <scope>NUCLEOTIDE SEQUENCE [LARGE SCALE GENOMIC DNA]</scope>
</reference>
<feature type="compositionally biased region" description="Basic and acidic residues" evidence="2">
    <location>
        <begin position="1085"/>
        <end position="1097"/>
    </location>
</feature>
<evidence type="ECO:0000256" key="2">
    <source>
        <dbReference type="SAM" id="MobiDB-lite"/>
    </source>
</evidence>
<feature type="region of interest" description="Disordered" evidence="2">
    <location>
        <begin position="1"/>
        <end position="25"/>
    </location>
</feature>
<evidence type="ECO:0000313" key="4">
    <source>
        <dbReference type="Proteomes" id="UP000287033"/>
    </source>
</evidence>
<dbReference type="InterPro" id="IPR019347">
    <property type="entry name" value="Axonemal_dynein_light_chain"/>
</dbReference>
<dbReference type="Proteomes" id="UP000287033">
    <property type="component" value="Unassembled WGS sequence"/>
</dbReference>
<feature type="compositionally biased region" description="Polar residues" evidence="2">
    <location>
        <begin position="40"/>
        <end position="50"/>
    </location>
</feature>
<feature type="region of interest" description="Disordered" evidence="2">
    <location>
        <begin position="1085"/>
        <end position="1133"/>
    </location>
</feature>
<dbReference type="PANTHER" id="PTHR23052:SF1">
    <property type="entry name" value="AXONEMAL DYNEIN LIGHT CHAIN DOMAIN-CONTAINING PROTEIN 1"/>
    <property type="match status" value="1"/>
</dbReference>
<dbReference type="AlphaFoldDB" id="A0A401SH64"/>
<protein>
    <recommendedName>
        <fullName evidence="5">Axonemal dynein light chain domain-containing protein 1</fullName>
    </recommendedName>
</protein>
<dbReference type="InterPro" id="IPR052845">
    <property type="entry name" value="Axonemal_dynein_LC_domain"/>
</dbReference>
<feature type="region of interest" description="Disordered" evidence="2">
    <location>
        <begin position="38"/>
        <end position="62"/>
    </location>
</feature>
<gene>
    <name evidence="3" type="ORF">chiPu_0008199</name>
</gene>
<feature type="region of interest" description="Disordered" evidence="2">
    <location>
        <begin position="955"/>
        <end position="985"/>
    </location>
</feature>
<comment type="caution">
    <text evidence="3">The sequence shown here is derived from an EMBL/GenBank/DDBJ whole genome shotgun (WGS) entry which is preliminary data.</text>
</comment>
<proteinExistence type="predicted"/>
<dbReference type="GO" id="GO:0005737">
    <property type="term" value="C:cytoplasm"/>
    <property type="evidence" value="ECO:0007669"/>
    <property type="project" value="UniProtKB-ARBA"/>
</dbReference>
<evidence type="ECO:0008006" key="5">
    <source>
        <dbReference type="Google" id="ProtNLM"/>
    </source>
</evidence>
<dbReference type="EMBL" id="BEZZ01000266">
    <property type="protein sequence ID" value="GCC29757.1"/>
    <property type="molecule type" value="Genomic_DNA"/>
</dbReference>
<dbReference type="OMA" id="KKECYEW"/>
<dbReference type="OrthoDB" id="1927454at2759"/>
<feature type="compositionally biased region" description="Low complexity" evidence="2">
    <location>
        <begin position="1115"/>
        <end position="1124"/>
    </location>
</feature>
<name>A0A401SH64_CHIPU</name>